<name>A0ABD6HEA7_AGRVI</name>
<dbReference type="Gene3D" id="3.30.70.270">
    <property type="match status" value="1"/>
</dbReference>
<dbReference type="PROSITE" id="PS50887">
    <property type="entry name" value="GGDEF"/>
    <property type="match status" value="1"/>
</dbReference>
<feature type="domain" description="GGDEF" evidence="1">
    <location>
        <begin position="178"/>
        <end position="311"/>
    </location>
</feature>
<dbReference type="Proteomes" id="UP000179536">
    <property type="component" value="Unassembled WGS sequence"/>
</dbReference>
<proteinExistence type="predicted"/>
<dbReference type="FunFam" id="3.30.70.270:FF:000001">
    <property type="entry name" value="Diguanylate cyclase domain protein"/>
    <property type="match status" value="1"/>
</dbReference>
<dbReference type="PANTHER" id="PTHR46663:SF2">
    <property type="entry name" value="GGDEF DOMAIN-CONTAINING PROTEIN"/>
    <property type="match status" value="1"/>
</dbReference>
<sequence>MKELFERAETGSATSFRDLHIILDAMPVAMSWATLPGGDIRFVNRTFIRLFGYPESRFATVDEWIAEVYATSAERRTARERWAALWRGDQSGIAEIDPLECRVRCADGTYRTTLHRGTLLWDVGIGIATFEDISDRKIAEDAIRRIAMEDPLTELANRRALHERWETEVTSAPTKANLKLGVLLVDLDGFKPVNDRLGHEAGDQVLKMVADRLRNAVRDTDLVGRIGGDEFVVLLSSLQSDTQAEAICDRINATFDAPFVFDVETITLGASIGVSLYPQDATDLAGLIRQADQALYRRKRTGRGGWEWFSNPAA</sequence>
<dbReference type="SMART" id="SM00267">
    <property type="entry name" value="GGDEF"/>
    <property type="match status" value="1"/>
</dbReference>
<protein>
    <submittedName>
        <fullName evidence="3">Diguanylate cyclase</fullName>
    </submittedName>
</protein>
<dbReference type="AlphaFoldDB" id="A0ABD6HEA7"/>
<dbReference type="InterPro" id="IPR000014">
    <property type="entry name" value="PAS"/>
</dbReference>
<dbReference type="Pfam" id="PF00990">
    <property type="entry name" value="GGDEF"/>
    <property type="match status" value="1"/>
</dbReference>
<accession>A0ABD6HEA7</accession>
<dbReference type="RefSeq" id="WP_012648940.1">
    <property type="nucleotide sequence ID" value="NZ_AP023283.1"/>
</dbReference>
<dbReference type="SUPFAM" id="SSF55073">
    <property type="entry name" value="Nucleotide cyclase"/>
    <property type="match status" value="1"/>
</dbReference>
<dbReference type="InterPro" id="IPR043128">
    <property type="entry name" value="Rev_trsase/Diguanyl_cyclase"/>
</dbReference>
<dbReference type="Gene3D" id="3.30.450.20">
    <property type="entry name" value="PAS domain"/>
    <property type="match status" value="1"/>
</dbReference>
<dbReference type="GO" id="GO:0003824">
    <property type="term" value="F:catalytic activity"/>
    <property type="evidence" value="ECO:0007669"/>
    <property type="project" value="UniProtKB-ARBA"/>
</dbReference>
<keyword evidence="4" id="KW-1185">Reference proteome</keyword>
<reference evidence="4 5" key="1">
    <citation type="submission" date="2019-11" db="EMBL/GenBank/DDBJ databases">
        <title>Whole-genome sequencing of Allorhizobium vitis.</title>
        <authorList>
            <person name="Gan H.M."/>
            <person name="Savka M.A."/>
        </authorList>
    </citation>
    <scope>NUCLEOTIDE SEQUENCE [LARGE SCALE GENOMIC DNA]</scope>
    <source>
        <strain evidence="3 5">RF2/1</strain>
        <strain evidence="2 4">T1/7</strain>
    </source>
</reference>
<dbReference type="Proteomes" id="UP000179454">
    <property type="component" value="Unassembled WGS sequence"/>
</dbReference>
<organism evidence="3 5">
    <name type="scientific">Agrobacterium vitis</name>
    <name type="common">Rhizobium vitis</name>
    <dbReference type="NCBI Taxonomy" id="373"/>
    <lineage>
        <taxon>Bacteria</taxon>
        <taxon>Pseudomonadati</taxon>
        <taxon>Pseudomonadota</taxon>
        <taxon>Alphaproteobacteria</taxon>
        <taxon>Hyphomicrobiales</taxon>
        <taxon>Rhizobiaceae</taxon>
        <taxon>Rhizobium/Agrobacterium group</taxon>
        <taxon>Agrobacterium</taxon>
    </lineage>
</organism>
<dbReference type="InterPro" id="IPR000160">
    <property type="entry name" value="GGDEF_dom"/>
</dbReference>
<dbReference type="EMBL" id="MBFA02000025">
    <property type="protein sequence ID" value="MUP13099.1"/>
    <property type="molecule type" value="Genomic_DNA"/>
</dbReference>
<dbReference type="EMBL" id="MBFE02000053">
    <property type="protein sequence ID" value="MUO45681.1"/>
    <property type="molecule type" value="Genomic_DNA"/>
</dbReference>
<dbReference type="InterPro" id="IPR029787">
    <property type="entry name" value="Nucleotide_cyclase"/>
</dbReference>
<dbReference type="NCBIfam" id="TIGR00254">
    <property type="entry name" value="GGDEF"/>
    <property type="match status" value="1"/>
</dbReference>
<dbReference type="SUPFAM" id="SSF55785">
    <property type="entry name" value="PYP-like sensor domain (PAS domain)"/>
    <property type="match status" value="1"/>
</dbReference>
<gene>
    <name evidence="3" type="ORF">BBK91_024950</name>
    <name evidence="2" type="ORF">BBL17_028520</name>
</gene>
<dbReference type="InterPro" id="IPR035965">
    <property type="entry name" value="PAS-like_dom_sf"/>
</dbReference>
<dbReference type="InterPro" id="IPR052163">
    <property type="entry name" value="DGC-Regulatory_Protein"/>
</dbReference>
<dbReference type="CDD" id="cd01949">
    <property type="entry name" value="GGDEF"/>
    <property type="match status" value="1"/>
</dbReference>
<evidence type="ECO:0000259" key="1">
    <source>
        <dbReference type="PROSITE" id="PS50887"/>
    </source>
</evidence>
<dbReference type="Pfam" id="PF13188">
    <property type="entry name" value="PAS_8"/>
    <property type="match status" value="1"/>
</dbReference>
<evidence type="ECO:0000313" key="2">
    <source>
        <dbReference type="EMBL" id="MUO45681.1"/>
    </source>
</evidence>
<comment type="caution">
    <text evidence="3">The sequence shown here is derived from an EMBL/GenBank/DDBJ whole genome shotgun (WGS) entry which is preliminary data.</text>
</comment>
<evidence type="ECO:0000313" key="4">
    <source>
        <dbReference type="Proteomes" id="UP000179454"/>
    </source>
</evidence>
<evidence type="ECO:0000313" key="5">
    <source>
        <dbReference type="Proteomes" id="UP000179536"/>
    </source>
</evidence>
<dbReference type="PANTHER" id="PTHR46663">
    <property type="entry name" value="DIGUANYLATE CYCLASE DGCT-RELATED"/>
    <property type="match status" value="1"/>
</dbReference>
<evidence type="ECO:0000313" key="3">
    <source>
        <dbReference type="EMBL" id="MUP13099.1"/>
    </source>
</evidence>